<comment type="subcellular location">
    <subcellularLocation>
        <location evidence="1">Membrane</location>
        <topology evidence="1">Multi-pass membrane protein</topology>
    </subcellularLocation>
</comment>
<evidence type="ECO:0000256" key="3">
    <source>
        <dbReference type="ARBA" id="ARBA00022692"/>
    </source>
</evidence>
<feature type="transmembrane region" description="Helical" evidence="6">
    <location>
        <begin position="106"/>
        <end position="126"/>
    </location>
</feature>
<feature type="transmembrane region" description="Helical" evidence="6">
    <location>
        <begin position="162"/>
        <end position="181"/>
    </location>
</feature>
<organism evidence="8 9">
    <name type="scientific">Sinorhizobium chiapasense</name>
    <dbReference type="NCBI Taxonomy" id="501572"/>
    <lineage>
        <taxon>Bacteria</taxon>
        <taxon>Pseudomonadati</taxon>
        <taxon>Pseudomonadota</taxon>
        <taxon>Alphaproteobacteria</taxon>
        <taxon>Hyphomicrobiales</taxon>
        <taxon>Rhizobiaceae</taxon>
        <taxon>Sinorhizobium/Ensifer group</taxon>
        <taxon>Sinorhizobium</taxon>
    </lineage>
</organism>
<feature type="transmembrane region" description="Helical" evidence="6">
    <location>
        <begin position="77"/>
        <end position="100"/>
    </location>
</feature>
<feature type="transmembrane region" description="Helical" evidence="6">
    <location>
        <begin position="133"/>
        <end position="150"/>
    </location>
</feature>
<evidence type="ECO:0000256" key="5">
    <source>
        <dbReference type="ARBA" id="ARBA00023136"/>
    </source>
</evidence>
<protein>
    <submittedName>
        <fullName evidence="8">DMT family transporter</fullName>
    </submittedName>
</protein>
<feature type="transmembrane region" description="Helical" evidence="6">
    <location>
        <begin position="226"/>
        <end position="244"/>
    </location>
</feature>
<evidence type="ECO:0000256" key="4">
    <source>
        <dbReference type="ARBA" id="ARBA00022989"/>
    </source>
</evidence>
<dbReference type="Pfam" id="PF00892">
    <property type="entry name" value="EamA"/>
    <property type="match status" value="2"/>
</dbReference>
<dbReference type="EMBL" id="CP133148">
    <property type="protein sequence ID" value="WVT04578.1"/>
    <property type="molecule type" value="Genomic_DNA"/>
</dbReference>
<dbReference type="PANTHER" id="PTHR32322:SF2">
    <property type="entry name" value="EAMA DOMAIN-CONTAINING PROTEIN"/>
    <property type="match status" value="1"/>
</dbReference>
<dbReference type="InterPro" id="IPR000620">
    <property type="entry name" value="EamA_dom"/>
</dbReference>
<feature type="domain" description="EamA" evidence="7">
    <location>
        <begin position="162"/>
        <end position="294"/>
    </location>
</feature>
<sequence length="303" mass="30520">MVALTLDRGSAAPAAAGYAGAFITVMIWATWILATRHTAATALGTIDLGLIRYGIPALVLAPVWLKTGLMPKSLPPALLALMVAGSGAVFFQVAAFAIHATPASSVGVLLGGSMPLATALIGVVFFRERPDRMRIIGFGAIVVGVTILLVRSLGASDGSAGTGYMLLPAAATLWAIYTHAFRRSGLSAVEGSALIAVWSFLIHLVLASICGSTLTSVPVGEVGLQVLSQGVLSGLAATLAYGFAVRRLGGTQAAAFTALTPVLAMFGGAALLGEPIGSLEIAAAVVTSAGVALSTGILSPRQA</sequence>
<feature type="transmembrane region" description="Helical" evidence="6">
    <location>
        <begin position="193"/>
        <end position="214"/>
    </location>
</feature>
<reference evidence="8" key="1">
    <citation type="submission" date="2023-08" db="EMBL/GenBank/DDBJ databases">
        <title>Complete genome sequence of Sinorhizobium chiapanecum ITTG S70 isolated from Acaciella angustissima nodules in Chiapas-Mexico.</title>
        <authorList>
            <person name="Rincon-Rosales R."/>
            <person name="Rogel M.A."/>
            <person name="Rincon-Medina C.I."/>
            <person name="Guerrero G."/>
            <person name="Manzano-Gomez L.A."/>
            <person name="Lopez-Lopez A."/>
            <person name="Rincon Molina F.A."/>
            <person name="Martinez-Romero E."/>
        </authorList>
    </citation>
    <scope>NUCLEOTIDE SEQUENCE</scope>
    <source>
        <strain evidence="8">ITTG S70</strain>
    </source>
</reference>
<comment type="similarity">
    <text evidence="2">Belongs to the EamA transporter family.</text>
</comment>
<dbReference type="InterPro" id="IPR050638">
    <property type="entry name" value="AA-Vitamin_Transporters"/>
</dbReference>
<dbReference type="Gene3D" id="1.10.3730.20">
    <property type="match status" value="1"/>
</dbReference>
<proteinExistence type="inferred from homology"/>
<evidence type="ECO:0000259" key="7">
    <source>
        <dbReference type="Pfam" id="PF00892"/>
    </source>
</evidence>
<evidence type="ECO:0000313" key="8">
    <source>
        <dbReference type="EMBL" id="WVT04578.1"/>
    </source>
</evidence>
<name>A0ABZ2BAX5_9HYPH</name>
<feature type="transmembrane region" description="Helical" evidence="6">
    <location>
        <begin position="12"/>
        <end position="34"/>
    </location>
</feature>
<feature type="domain" description="EamA" evidence="7">
    <location>
        <begin position="17"/>
        <end position="149"/>
    </location>
</feature>
<dbReference type="InterPro" id="IPR037185">
    <property type="entry name" value="EmrE-like"/>
</dbReference>
<feature type="transmembrane region" description="Helical" evidence="6">
    <location>
        <begin position="279"/>
        <end position="298"/>
    </location>
</feature>
<evidence type="ECO:0000256" key="1">
    <source>
        <dbReference type="ARBA" id="ARBA00004141"/>
    </source>
</evidence>
<dbReference type="SUPFAM" id="SSF103481">
    <property type="entry name" value="Multidrug resistance efflux transporter EmrE"/>
    <property type="match status" value="2"/>
</dbReference>
<feature type="transmembrane region" description="Helical" evidence="6">
    <location>
        <begin position="40"/>
        <end position="65"/>
    </location>
</feature>
<dbReference type="Proteomes" id="UP001432360">
    <property type="component" value="Chromosome"/>
</dbReference>
<feature type="transmembrane region" description="Helical" evidence="6">
    <location>
        <begin position="253"/>
        <end position="273"/>
    </location>
</feature>
<keyword evidence="9" id="KW-1185">Reference proteome</keyword>
<accession>A0ABZ2BAX5</accession>
<evidence type="ECO:0000256" key="6">
    <source>
        <dbReference type="SAM" id="Phobius"/>
    </source>
</evidence>
<evidence type="ECO:0000256" key="2">
    <source>
        <dbReference type="ARBA" id="ARBA00007362"/>
    </source>
</evidence>
<keyword evidence="3 6" id="KW-0812">Transmembrane</keyword>
<dbReference type="RefSeq" id="WP_331373741.1">
    <property type="nucleotide sequence ID" value="NZ_CP133148.1"/>
</dbReference>
<keyword evidence="4 6" id="KW-1133">Transmembrane helix</keyword>
<keyword evidence="5 6" id="KW-0472">Membrane</keyword>
<gene>
    <name evidence="8" type="ORF">RB548_03985</name>
</gene>
<evidence type="ECO:0000313" key="9">
    <source>
        <dbReference type="Proteomes" id="UP001432360"/>
    </source>
</evidence>
<dbReference type="PANTHER" id="PTHR32322">
    <property type="entry name" value="INNER MEMBRANE TRANSPORTER"/>
    <property type="match status" value="1"/>
</dbReference>